<feature type="compositionally biased region" description="Low complexity" evidence="1">
    <location>
        <begin position="46"/>
        <end position="55"/>
    </location>
</feature>
<evidence type="ECO:0000256" key="1">
    <source>
        <dbReference type="SAM" id="MobiDB-lite"/>
    </source>
</evidence>
<feature type="region of interest" description="Disordered" evidence="1">
    <location>
        <begin position="1"/>
        <end position="23"/>
    </location>
</feature>
<proteinExistence type="predicted"/>
<keyword evidence="3" id="KW-1185">Reference proteome</keyword>
<feature type="compositionally biased region" description="Polar residues" evidence="1">
    <location>
        <begin position="8"/>
        <end position="22"/>
    </location>
</feature>
<name>A0ABP7DBY5_9MICC</name>
<feature type="region of interest" description="Disordered" evidence="1">
    <location>
        <begin position="43"/>
        <end position="72"/>
    </location>
</feature>
<dbReference type="EMBL" id="BAABEO010000034">
    <property type="protein sequence ID" value="GAA3702542.1"/>
    <property type="molecule type" value="Genomic_DNA"/>
</dbReference>
<evidence type="ECO:0000313" key="3">
    <source>
        <dbReference type="Proteomes" id="UP001500752"/>
    </source>
</evidence>
<evidence type="ECO:0000313" key="2">
    <source>
        <dbReference type="EMBL" id="GAA3702542.1"/>
    </source>
</evidence>
<dbReference type="Proteomes" id="UP001500752">
    <property type="component" value="Unassembled WGS sequence"/>
</dbReference>
<organism evidence="2 3">
    <name type="scientific">Arthrobacter ginkgonis</name>
    <dbReference type="NCBI Taxonomy" id="1630594"/>
    <lineage>
        <taxon>Bacteria</taxon>
        <taxon>Bacillati</taxon>
        <taxon>Actinomycetota</taxon>
        <taxon>Actinomycetes</taxon>
        <taxon>Micrococcales</taxon>
        <taxon>Micrococcaceae</taxon>
        <taxon>Arthrobacter</taxon>
    </lineage>
</organism>
<protein>
    <submittedName>
        <fullName evidence="2">Uncharacterized protein</fullName>
    </submittedName>
</protein>
<gene>
    <name evidence="2" type="ORF">GCM10023081_43660</name>
</gene>
<sequence length="84" mass="8828">MIVVPPETGQSARNVTAKTVTQPDVPPRCRQWVAALRLRGRQSREAAPAAVYAGPSGSGPGVPRPPTSPNRGFHQAIYGAADPE</sequence>
<comment type="caution">
    <text evidence="2">The sequence shown here is derived from an EMBL/GenBank/DDBJ whole genome shotgun (WGS) entry which is preliminary data.</text>
</comment>
<accession>A0ABP7DBY5</accession>
<reference evidence="3" key="1">
    <citation type="journal article" date="2019" name="Int. J. Syst. Evol. Microbiol.">
        <title>The Global Catalogue of Microorganisms (GCM) 10K type strain sequencing project: providing services to taxonomists for standard genome sequencing and annotation.</title>
        <authorList>
            <consortium name="The Broad Institute Genomics Platform"/>
            <consortium name="The Broad Institute Genome Sequencing Center for Infectious Disease"/>
            <person name="Wu L."/>
            <person name="Ma J."/>
        </authorList>
    </citation>
    <scope>NUCLEOTIDE SEQUENCE [LARGE SCALE GENOMIC DNA]</scope>
    <source>
        <strain evidence="3">JCM 30742</strain>
    </source>
</reference>